<accession>F2U9B9</accession>
<reference evidence="1" key="1">
    <citation type="submission" date="2009-08" db="EMBL/GenBank/DDBJ databases">
        <title>Annotation of Salpingoeca rosetta.</title>
        <authorList>
            <consortium name="The Broad Institute Genome Sequencing Platform"/>
            <person name="Russ C."/>
            <person name="Cuomo C."/>
            <person name="Burger G."/>
            <person name="Gray M.W."/>
            <person name="Holland P.W.H."/>
            <person name="King N."/>
            <person name="Lang F.B.F."/>
            <person name="Roger A.J."/>
            <person name="Ruiz-Trillo I."/>
            <person name="Young S.K."/>
            <person name="Zeng Q."/>
            <person name="Gargeya S."/>
            <person name="Alvarado L."/>
            <person name="Berlin A."/>
            <person name="Chapman S.B."/>
            <person name="Chen Z."/>
            <person name="Freedman E."/>
            <person name="Gellesch M."/>
            <person name="Goldberg J."/>
            <person name="Griggs A."/>
            <person name="Gujja S."/>
            <person name="Heilman E."/>
            <person name="Heiman D."/>
            <person name="Howarth C."/>
            <person name="Mehta T."/>
            <person name="Neiman D."/>
            <person name="Pearson M."/>
            <person name="Roberts A."/>
            <person name="Saif S."/>
            <person name="Shea T."/>
            <person name="Shenoy N."/>
            <person name="Sisk P."/>
            <person name="Stolte C."/>
            <person name="Sykes S."/>
            <person name="White J."/>
            <person name="Yandava C."/>
            <person name="Haas B."/>
            <person name="Nusbaum C."/>
            <person name="Birren B."/>
        </authorList>
    </citation>
    <scope>NUCLEOTIDE SEQUENCE [LARGE SCALE GENOMIC DNA]</scope>
    <source>
        <strain evidence="1">ATCC 50818</strain>
    </source>
</reference>
<evidence type="ECO:0000313" key="2">
    <source>
        <dbReference type="Proteomes" id="UP000007799"/>
    </source>
</evidence>
<protein>
    <submittedName>
        <fullName evidence="1">Uncharacterized protein</fullName>
    </submittedName>
</protein>
<keyword evidence="2" id="KW-1185">Reference proteome</keyword>
<proteinExistence type="predicted"/>
<organism evidence="2">
    <name type="scientific">Salpingoeca rosetta (strain ATCC 50818 / BSB-021)</name>
    <dbReference type="NCBI Taxonomy" id="946362"/>
    <lineage>
        <taxon>Eukaryota</taxon>
        <taxon>Choanoflagellata</taxon>
        <taxon>Craspedida</taxon>
        <taxon>Salpingoecidae</taxon>
        <taxon>Salpingoeca</taxon>
    </lineage>
</organism>
<dbReference type="RefSeq" id="XP_004994352.1">
    <property type="nucleotide sequence ID" value="XM_004994295.1"/>
</dbReference>
<sequence length="126" mass="13846">MSLAPRHLVSIYLSIDSLFFLSMRRVLSHTFTHTHRCPLFCRNCLPHLLSAGSSVRFQRVFPNKPTTTTVTIHPASNHAQLPAQPLPSSTITAACDAVCDAAVMGCDSTIDQTRRHPLPEVAPSRV</sequence>
<gene>
    <name evidence="1" type="ORF">PTSG_12245</name>
</gene>
<dbReference type="KEGG" id="sre:PTSG_12245"/>
<evidence type="ECO:0000313" key="1">
    <source>
        <dbReference type="EMBL" id="EGD73322.1"/>
    </source>
</evidence>
<dbReference type="GeneID" id="16074931"/>
<dbReference type="EMBL" id="GL832965">
    <property type="protein sequence ID" value="EGD73322.1"/>
    <property type="molecule type" value="Genomic_DNA"/>
</dbReference>
<dbReference type="Proteomes" id="UP000007799">
    <property type="component" value="Unassembled WGS sequence"/>
</dbReference>
<dbReference type="InParanoid" id="F2U9B9"/>
<dbReference type="AlphaFoldDB" id="F2U9B9"/>
<name>F2U9B9_SALR5</name>